<dbReference type="EMBL" id="GBRH01276005">
    <property type="protein sequence ID" value="JAD21890.1"/>
    <property type="molecule type" value="Transcribed_RNA"/>
</dbReference>
<name>A0A0A8Y9B7_ARUDO</name>
<organism evidence="1">
    <name type="scientific">Arundo donax</name>
    <name type="common">Giant reed</name>
    <name type="synonym">Donax arundinaceus</name>
    <dbReference type="NCBI Taxonomy" id="35708"/>
    <lineage>
        <taxon>Eukaryota</taxon>
        <taxon>Viridiplantae</taxon>
        <taxon>Streptophyta</taxon>
        <taxon>Embryophyta</taxon>
        <taxon>Tracheophyta</taxon>
        <taxon>Spermatophyta</taxon>
        <taxon>Magnoliopsida</taxon>
        <taxon>Liliopsida</taxon>
        <taxon>Poales</taxon>
        <taxon>Poaceae</taxon>
        <taxon>PACMAD clade</taxon>
        <taxon>Arundinoideae</taxon>
        <taxon>Arundineae</taxon>
        <taxon>Arundo</taxon>
    </lineage>
</organism>
<reference evidence="1" key="2">
    <citation type="journal article" date="2015" name="Data Brief">
        <title>Shoot transcriptome of the giant reed, Arundo donax.</title>
        <authorList>
            <person name="Barrero R.A."/>
            <person name="Guerrero F.D."/>
            <person name="Moolhuijzen P."/>
            <person name="Goolsby J.A."/>
            <person name="Tidwell J."/>
            <person name="Bellgard S.E."/>
            <person name="Bellgard M.I."/>
        </authorList>
    </citation>
    <scope>NUCLEOTIDE SEQUENCE</scope>
    <source>
        <tissue evidence="1">Shoot tissue taken approximately 20 cm above the soil surface</tissue>
    </source>
</reference>
<proteinExistence type="predicted"/>
<evidence type="ECO:0000313" key="1">
    <source>
        <dbReference type="EMBL" id="JAD21890.1"/>
    </source>
</evidence>
<dbReference type="AlphaFoldDB" id="A0A0A8Y9B7"/>
<reference evidence="1" key="1">
    <citation type="submission" date="2014-09" db="EMBL/GenBank/DDBJ databases">
        <authorList>
            <person name="Magalhaes I.L.F."/>
            <person name="Oliveira U."/>
            <person name="Santos F.R."/>
            <person name="Vidigal T.H.D.A."/>
            <person name="Brescovit A.D."/>
            <person name="Santos A.J."/>
        </authorList>
    </citation>
    <scope>NUCLEOTIDE SEQUENCE</scope>
    <source>
        <tissue evidence="1">Shoot tissue taken approximately 20 cm above the soil surface</tissue>
    </source>
</reference>
<accession>A0A0A8Y9B7</accession>
<sequence length="38" mass="4384">MRNETLVVSSVRATYRIRNPGCLQLVLLHFQRKKKGGN</sequence>
<protein>
    <submittedName>
        <fullName evidence="1">Uncharacterized protein</fullName>
    </submittedName>
</protein>